<dbReference type="Pfam" id="PF00535">
    <property type="entry name" value="Glycos_transf_2"/>
    <property type="match status" value="1"/>
</dbReference>
<keyword evidence="1" id="KW-0472">Membrane</keyword>
<feature type="transmembrane region" description="Helical" evidence="1">
    <location>
        <begin position="12"/>
        <end position="29"/>
    </location>
</feature>
<gene>
    <name evidence="3" type="ORF">BIP78_0402</name>
</gene>
<feature type="domain" description="Glycosyltransferase 2-like" evidence="2">
    <location>
        <begin position="45"/>
        <end position="212"/>
    </location>
</feature>
<dbReference type="PANTHER" id="PTHR43646:SF3">
    <property type="entry name" value="SLR1566 PROTEIN"/>
    <property type="match status" value="1"/>
</dbReference>
<dbReference type="AlphaFoldDB" id="A0A410FTC8"/>
<dbReference type="PANTHER" id="PTHR43646">
    <property type="entry name" value="GLYCOSYLTRANSFERASE"/>
    <property type="match status" value="1"/>
</dbReference>
<feature type="transmembrane region" description="Helical" evidence="1">
    <location>
        <begin position="272"/>
        <end position="291"/>
    </location>
</feature>
<feature type="transmembrane region" description="Helical" evidence="1">
    <location>
        <begin position="342"/>
        <end position="362"/>
    </location>
</feature>
<proteinExistence type="predicted"/>
<keyword evidence="1" id="KW-1133">Transmembrane helix</keyword>
<dbReference type="InterPro" id="IPR001173">
    <property type="entry name" value="Glyco_trans_2-like"/>
</dbReference>
<name>A0A410FTC8_BIPS1</name>
<dbReference type="Gene3D" id="3.90.550.10">
    <property type="entry name" value="Spore Coat Polysaccharide Biosynthesis Protein SpsA, Chain A"/>
    <property type="match status" value="1"/>
</dbReference>
<dbReference type="CDD" id="cd00761">
    <property type="entry name" value="Glyco_tranf_GTA_type"/>
    <property type="match status" value="1"/>
</dbReference>
<evidence type="ECO:0000259" key="2">
    <source>
        <dbReference type="Pfam" id="PF00535"/>
    </source>
</evidence>
<evidence type="ECO:0000256" key="1">
    <source>
        <dbReference type="SAM" id="Phobius"/>
    </source>
</evidence>
<dbReference type="InterPro" id="IPR029044">
    <property type="entry name" value="Nucleotide-diphossugar_trans"/>
</dbReference>
<dbReference type="Proteomes" id="UP000287233">
    <property type="component" value="Chromosome"/>
</dbReference>
<sequence>MSFLVSHEWSLVVFMGVISAIALTNLVAMRRLGRHPVLRESPAVSVLVPARDEERNIVTCVESLLRQDYPQFEVIVLDDDSHDGTGRLLQAIEARSQGRLRVIRGAPVPPGWLGKHWACHQLAGEAQGKLLLFTDADTVHHPSALQDAVAALEAEGAGALSVLPRQVVGSWGETLVIPILSWTLHTFVPFVLPRRTPTAVGQFMLFRRDVYAAVGGHKAVRAEVLDDLALAHNVHRAGLGWAFLDGSRRVTTRMYHGWRETARGLAKNLFPVFHYNIPLFLFVWTWLLWLAWQPLVVLGLRLANNALPEEILAPAAVTVGLSLLTWALAAVRFRLPLVQVPLYPVTVLLVTGIAFRSLLWHLRQRGTWKGRGIHVQGDGVA</sequence>
<evidence type="ECO:0000313" key="3">
    <source>
        <dbReference type="EMBL" id="QAA76168.1"/>
    </source>
</evidence>
<keyword evidence="1" id="KW-0812">Transmembrane</keyword>
<dbReference type="KEGG" id="bih:BIP78_0402"/>
<dbReference type="SUPFAM" id="SSF53448">
    <property type="entry name" value="Nucleotide-diphospho-sugar transferases"/>
    <property type="match status" value="1"/>
</dbReference>
<evidence type="ECO:0000313" key="4">
    <source>
        <dbReference type="Proteomes" id="UP000287233"/>
    </source>
</evidence>
<accession>A0A410FTC8</accession>
<reference evidence="4" key="1">
    <citation type="submission" date="2018-12" db="EMBL/GenBank/DDBJ databases">
        <title>Complete genome sequence of an uncultured bacterium of the candidate phylum Bipolaricaulota.</title>
        <authorList>
            <person name="Kadnikov V.V."/>
            <person name="Mardanov A.V."/>
            <person name="Beletsky A.V."/>
            <person name="Frank Y.A."/>
            <person name="Karnachuk O.V."/>
            <person name="Ravin N.V."/>
        </authorList>
    </citation>
    <scope>NUCLEOTIDE SEQUENCE [LARGE SCALE GENOMIC DNA]</scope>
</reference>
<feature type="transmembrane region" description="Helical" evidence="1">
    <location>
        <begin position="311"/>
        <end position="330"/>
    </location>
</feature>
<dbReference type="EMBL" id="CP034928">
    <property type="protein sequence ID" value="QAA76168.1"/>
    <property type="molecule type" value="Genomic_DNA"/>
</dbReference>
<organism evidence="3 4">
    <name type="scientific">Bipolaricaulis sibiricus</name>
    <dbReference type="NCBI Taxonomy" id="2501609"/>
    <lineage>
        <taxon>Bacteria</taxon>
        <taxon>Candidatus Bipolaricaulota</taxon>
        <taxon>Candidatus Bipolaricaulia</taxon>
        <taxon>Candidatus Bipolaricaulales</taxon>
        <taxon>Candidatus Bipolaricaulaceae</taxon>
        <taxon>Candidatus Bipolaricaulis</taxon>
    </lineage>
</organism>
<protein>
    <recommendedName>
        <fullName evidence="2">Glycosyltransferase 2-like domain-containing protein</fullName>
    </recommendedName>
</protein>